<dbReference type="CDD" id="cd05917">
    <property type="entry name" value="FACL_like_2"/>
    <property type="match status" value="1"/>
</dbReference>
<dbReference type="FunFam" id="3.30.300.30:FF:000008">
    <property type="entry name" value="2,3-dihydroxybenzoate-AMP ligase"/>
    <property type="match status" value="1"/>
</dbReference>
<evidence type="ECO:0000313" key="6">
    <source>
        <dbReference type="Proteomes" id="UP000185924"/>
    </source>
</evidence>
<dbReference type="PANTHER" id="PTHR43201">
    <property type="entry name" value="ACYL-COA SYNTHETASE"/>
    <property type="match status" value="1"/>
</dbReference>
<evidence type="ECO:0000313" key="5">
    <source>
        <dbReference type="EMBL" id="SIR42788.1"/>
    </source>
</evidence>
<evidence type="ECO:0000256" key="2">
    <source>
        <dbReference type="ARBA" id="ARBA00022598"/>
    </source>
</evidence>
<dbReference type="InterPro" id="IPR045851">
    <property type="entry name" value="AMP-bd_C_sf"/>
</dbReference>
<name>A0A1N7AUX1_9BACT</name>
<protein>
    <submittedName>
        <fullName evidence="5">Fatty-acyl-CoA synthase</fullName>
    </submittedName>
</protein>
<dbReference type="RefSeq" id="WP_076423101.1">
    <property type="nucleotide sequence ID" value="NZ_FTNM01000006.1"/>
</dbReference>
<dbReference type="Pfam" id="PF13193">
    <property type="entry name" value="AMP-binding_C"/>
    <property type="match status" value="1"/>
</dbReference>
<dbReference type="Gene3D" id="3.30.300.30">
    <property type="match status" value="1"/>
</dbReference>
<reference evidence="6" key="1">
    <citation type="submission" date="2017-01" db="EMBL/GenBank/DDBJ databases">
        <authorList>
            <person name="Varghese N."/>
            <person name="Submissions S."/>
        </authorList>
    </citation>
    <scope>NUCLEOTIDE SEQUENCE [LARGE SCALE GENOMIC DNA]</scope>
    <source>
        <strain evidence="6">DM9</strain>
    </source>
</reference>
<dbReference type="GO" id="GO:0031956">
    <property type="term" value="F:medium-chain fatty acid-CoA ligase activity"/>
    <property type="evidence" value="ECO:0007669"/>
    <property type="project" value="TreeGrafter"/>
</dbReference>
<gene>
    <name evidence="5" type="ORF">SAMN05421545_3594</name>
</gene>
<dbReference type="InterPro" id="IPR020845">
    <property type="entry name" value="AMP-binding_CS"/>
</dbReference>
<dbReference type="OrthoDB" id="9778383at2"/>
<proteinExistence type="inferred from homology"/>
<dbReference type="GO" id="GO:0006631">
    <property type="term" value="P:fatty acid metabolic process"/>
    <property type="evidence" value="ECO:0007669"/>
    <property type="project" value="TreeGrafter"/>
</dbReference>
<evidence type="ECO:0000256" key="1">
    <source>
        <dbReference type="ARBA" id="ARBA00006432"/>
    </source>
</evidence>
<dbReference type="SUPFAM" id="SSF56801">
    <property type="entry name" value="Acetyl-CoA synthetase-like"/>
    <property type="match status" value="1"/>
</dbReference>
<dbReference type="Gene3D" id="3.40.50.980">
    <property type="match status" value="2"/>
</dbReference>
<dbReference type="Gene3D" id="2.30.38.10">
    <property type="entry name" value="Luciferase, Domain 3"/>
    <property type="match status" value="1"/>
</dbReference>
<keyword evidence="6" id="KW-1185">Reference proteome</keyword>
<organism evidence="5 6">
    <name type="scientific">Pontibacter lucknowensis</name>
    <dbReference type="NCBI Taxonomy" id="1077936"/>
    <lineage>
        <taxon>Bacteria</taxon>
        <taxon>Pseudomonadati</taxon>
        <taxon>Bacteroidota</taxon>
        <taxon>Cytophagia</taxon>
        <taxon>Cytophagales</taxon>
        <taxon>Hymenobacteraceae</taxon>
        <taxon>Pontibacter</taxon>
    </lineage>
</organism>
<dbReference type="InterPro" id="IPR025110">
    <property type="entry name" value="AMP-bd_C"/>
</dbReference>
<comment type="similarity">
    <text evidence="1">Belongs to the ATP-dependent AMP-binding enzyme family.</text>
</comment>
<dbReference type="Proteomes" id="UP000185924">
    <property type="component" value="Unassembled WGS sequence"/>
</dbReference>
<feature type="domain" description="AMP-binding enzyme C-terminal" evidence="4">
    <location>
        <begin position="446"/>
        <end position="521"/>
    </location>
</feature>
<feature type="domain" description="AMP-dependent synthetase/ligase" evidence="3">
    <location>
        <begin position="26"/>
        <end position="396"/>
    </location>
</feature>
<dbReference type="EMBL" id="FTNM01000006">
    <property type="protein sequence ID" value="SIR42788.1"/>
    <property type="molecule type" value="Genomic_DNA"/>
</dbReference>
<keyword evidence="2" id="KW-0436">Ligase</keyword>
<dbReference type="AlphaFoldDB" id="A0A1N7AUX1"/>
<dbReference type="PANTHER" id="PTHR43201:SF5">
    <property type="entry name" value="MEDIUM-CHAIN ACYL-COA LIGASE ACSF2, MITOCHONDRIAL"/>
    <property type="match status" value="1"/>
</dbReference>
<dbReference type="STRING" id="1077936.SAMN05421545_3594"/>
<dbReference type="PROSITE" id="PS00455">
    <property type="entry name" value="AMP_BINDING"/>
    <property type="match status" value="1"/>
</dbReference>
<evidence type="ECO:0000259" key="4">
    <source>
        <dbReference type="Pfam" id="PF13193"/>
    </source>
</evidence>
<dbReference type="FunFam" id="3.40.50.12780:FF:000003">
    <property type="entry name" value="Long-chain-fatty-acid--CoA ligase FadD"/>
    <property type="match status" value="1"/>
</dbReference>
<evidence type="ECO:0000259" key="3">
    <source>
        <dbReference type="Pfam" id="PF00501"/>
    </source>
</evidence>
<accession>A0A1N7AUX1</accession>
<dbReference type="Pfam" id="PF00501">
    <property type="entry name" value="AMP-binding"/>
    <property type="match status" value="1"/>
</dbReference>
<sequence>MNSTPSYSHGISTTPLRGETIGQSLRNTVEKFGDREALVMVTQNYRATYRQLWEQVEQVAKSLMAYGIKKGDRVGIWSPNRVEWVLVQFATARVGAVLVNINPAYKTNDLKYALKQSQISLLIASHYFRQTDYVEMLNHIRPDCEYPTRTVIMERDWERFIAAGQAVTDQELAEREATLQFDDPINIQYTSGTTGLPKGATLSHHNILNNGFFIGETLKYTEQDRVCIPVPFYHCFGMVIGNLACITHGACMVIPAETFDPEQVMQTVQSEKCTSLYGVPTMFIAELEHPNFEQYDFSTLRTGVMAGSNCPIETMKQVQSRMNMREVTVCYGMTETSPVSTQSQLDDPLEKRVSTVGKVHPHLEVKIVDPETGLIMPRGQKGELCTRGYSVMLGYWDMPDVTARVLQNGWMHTGDLAVMDEEGYVQVVGRIKDLIIRGGENIAPREIEEFLLTHEAISDVHVIGVPDHKYGEEVMAWVKLRNGFYATPEDIAAYCKGQIATFKIPKYWKFVEEFPMTVTGKIRKVEMREISTRELGLVEEA</sequence>
<dbReference type="InterPro" id="IPR000873">
    <property type="entry name" value="AMP-dep_synth/lig_dom"/>
</dbReference>